<organism evidence="1 2">
    <name type="scientific">Oedothorax gibbosus</name>
    <dbReference type="NCBI Taxonomy" id="931172"/>
    <lineage>
        <taxon>Eukaryota</taxon>
        <taxon>Metazoa</taxon>
        <taxon>Ecdysozoa</taxon>
        <taxon>Arthropoda</taxon>
        <taxon>Chelicerata</taxon>
        <taxon>Arachnida</taxon>
        <taxon>Araneae</taxon>
        <taxon>Araneomorphae</taxon>
        <taxon>Entelegynae</taxon>
        <taxon>Araneoidea</taxon>
        <taxon>Linyphiidae</taxon>
        <taxon>Erigoninae</taxon>
        <taxon>Oedothorax</taxon>
    </lineage>
</organism>
<gene>
    <name evidence="1" type="ORF">JTE90_015320</name>
</gene>
<accession>A0AAV6VNH4</accession>
<proteinExistence type="predicted"/>
<keyword evidence="2" id="KW-1185">Reference proteome</keyword>
<dbReference type="AlphaFoldDB" id="A0AAV6VNH4"/>
<dbReference type="EMBL" id="JAFNEN010000042">
    <property type="protein sequence ID" value="KAG8198224.1"/>
    <property type="molecule type" value="Genomic_DNA"/>
</dbReference>
<evidence type="ECO:0000313" key="2">
    <source>
        <dbReference type="Proteomes" id="UP000827092"/>
    </source>
</evidence>
<reference evidence="1 2" key="1">
    <citation type="journal article" date="2022" name="Nat. Ecol. Evol.">
        <title>A masculinizing supergene underlies an exaggerated male reproductive morph in a spider.</title>
        <authorList>
            <person name="Hendrickx F."/>
            <person name="De Corte Z."/>
            <person name="Sonet G."/>
            <person name="Van Belleghem S.M."/>
            <person name="Kostlbacher S."/>
            <person name="Vangestel C."/>
        </authorList>
    </citation>
    <scope>NUCLEOTIDE SEQUENCE [LARGE SCALE GENOMIC DNA]</scope>
    <source>
        <strain evidence="1">W744_W776</strain>
    </source>
</reference>
<dbReference type="Proteomes" id="UP000827092">
    <property type="component" value="Unassembled WGS sequence"/>
</dbReference>
<sequence>MEKFTGVHSVPSEQHVELREATQKRNCKDLQIFISWLEEHNPFSKAPELSSLLTGVVADENVNCDKAFKIETLALKEIENKTFKDIHLKRKLANKSLASITKSITINNNTVCVNPNTLLHSMGWTVRSDERLEEIFKYELCAYPPSFFDESGLMRK</sequence>
<evidence type="ECO:0000313" key="1">
    <source>
        <dbReference type="EMBL" id="KAG8198224.1"/>
    </source>
</evidence>
<comment type="caution">
    <text evidence="1">The sequence shown here is derived from an EMBL/GenBank/DDBJ whole genome shotgun (WGS) entry which is preliminary data.</text>
</comment>
<protein>
    <submittedName>
        <fullName evidence="1">Uncharacterized protein</fullName>
    </submittedName>
</protein>
<name>A0AAV6VNH4_9ARAC</name>